<protein>
    <recommendedName>
        <fullName evidence="4">Glutamate-1-semialdehyde 2,1-aminomutase</fullName>
    </recommendedName>
</protein>
<dbReference type="EMBL" id="UINC01003963">
    <property type="protein sequence ID" value="SVA10690.1"/>
    <property type="molecule type" value="Genomic_DNA"/>
</dbReference>
<gene>
    <name evidence="3" type="ORF">METZ01_LOCUS63544</name>
</gene>
<dbReference type="AlphaFoldDB" id="A0A381T391"/>
<organism evidence="3">
    <name type="scientific">marine metagenome</name>
    <dbReference type="NCBI Taxonomy" id="408172"/>
    <lineage>
        <taxon>unclassified sequences</taxon>
        <taxon>metagenomes</taxon>
        <taxon>ecological metagenomes</taxon>
    </lineage>
</organism>
<dbReference type="PANTHER" id="PTHR43713">
    <property type="entry name" value="GLUTAMATE-1-SEMIALDEHYDE 2,1-AMINOMUTASE"/>
    <property type="match status" value="1"/>
</dbReference>
<dbReference type="InterPro" id="IPR015424">
    <property type="entry name" value="PyrdxlP-dep_Trfase"/>
</dbReference>
<evidence type="ECO:0000256" key="2">
    <source>
        <dbReference type="ARBA" id="ARBA00022898"/>
    </source>
</evidence>
<proteinExistence type="predicted"/>
<sequence>VLIKSAVAMSASGELLQALPQGAVPITGRGTGFMSAIRAAYFERTRSSADLYKKATNLMPGGTSRQASYWEPYPLTIKRGTGPRFWDLDGHEYLDLINNYTAMVHGHAYPPIVEATRRQISDGTGWAAANEPQNRLAELIIDRVPAIEQVRFTNSGSEAGVLAFTIARIITGRNKLLMARWGYHGSALEFGIGFFGKEGPLTHLATYNDPADFAAVLGEHGDDIAAVFLEPVLGASGVIRGEPDFLHEVRAAAHKVGALFVLDEVLTLRFAVGGCQGAIGIEPDLTMLGKIIGGGFPVGAVGGRAELLQIFNPSDMKVFHTGTFNGNPVTMAAGEVSLRELTVKRIEQMDQLRGLLQAGLSRASNKHGLPLSVNHHGSCLNLYFSEAAPRSSNVREDGELIEKFHIACMNHGLFIAPRGMIALSTVITEKDIAEAVERADMAMRDVVVEMGNDNVRKG</sequence>
<dbReference type="SUPFAM" id="SSF53383">
    <property type="entry name" value="PLP-dependent transferases"/>
    <property type="match status" value="1"/>
</dbReference>
<evidence type="ECO:0000256" key="1">
    <source>
        <dbReference type="ARBA" id="ARBA00001933"/>
    </source>
</evidence>
<feature type="non-terminal residue" evidence="3">
    <location>
        <position position="1"/>
    </location>
</feature>
<dbReference type="InterPro" id="IPR005814">
    <property type="entry name" value="Aminotrans_3"/>
</dbReference>
<dbReference type="Gene3D" id="3.90.1150.10">
    <property type="entry name" value="Aspartate Aminotransferase, domain 1"/>
    <property type="match status" value="1"/>
</dbReference>
<name>A0A381T391_9ZZZZ</name>
<dbReference type="PANTHER" id="PTHR43713:SF3">
    <property type="entry name" value="GLUTAMATE-1-SEMIALDEHYDE 2,1-AMINOMUTASE 1, CHLOROPLASTIC-RELATED"/>
    <property type="match status" value="1"/>
</dbReference>
<dbReference type="InterPro" id="IPR015421">
    <property type="entry name" value="PyrdxlP-dep_Trfase_major"/>
</dbReference>
<reference evidence="3" key="1">
    <citation type="submission" date="2018-05" db="EMBL/GenBank/DDBJ databases">
        <authorList>
            <person name="Lanie J.A."/>
            <person name="Ng W.-L."/>
            <person name="Kazmierczak K.M."/>
            <person name="Andrzejewski T.M."/>
            <person name="Davidsen T.M."/>
            <person name="Wayne K.J."/>
            <person name="Tettelin H."/>
            <person name="Glass J.I."/>
            <person name="Rusch D."/>
            <person name="Podicherti R."/>
            <person name="Tsui H.-C.T."/>
            <person name="Winkler M.E."/>
        </authorList>
    </citation>
    <scope>NUCLEOTIDE SEQUENCE</scope>
</reference>
<dbReference type="InterPro" id="IPR015422">
    <property type="entry name" value="PyrdxlP-dep_Trfase_small"/>
</dbReference>
<keyword evidence="2" id="KW-0663">Pyridoxal phosphate</keyword>
<accession>A0A381T391</accession>
<dbReference type="GO" id="GO:0030170">
    <property type="term" value="F:pyridoxal phosphate binding"/>
    <property type="evidence" value="ECO:0007669"/>
    <property type="project" value="InterPro"/>
</dbReference>
<dbReference type="Pfam" id="PF00202">
    <property type="entry name" value="Aminotran_3"/>
    <property type="match status" value="2"/>
</dbReference>
<evidence type="ECO:0008006" key="4">
    <source>
        <dbReference type="Google" id="ProtNLM"/>
    </source>
</evidence>
<comment type="cofactor">
    <cofactor evidence="1">
        <name>pyridoxal 5'-phosphate</name>
        <dbReference type="ChEBI" id="CHEBI:597326"/>
    </cofactor>
</comment>
<dbReference type="Gene3D" id="3.40.640.10">
    <property type="entry name" value="Type I PLP-dependent aspartate aminotransferase-like (Major domain)"/>
    <property type="match status" value="1"/>
</dbReference>
<dbReference type="GO" id="GO:0008483">
    <property type="term" value="F:transaminase activity"/>
    <property type="evidence" value="ECO:0007669"/>
    <property type="project" value="InterPro"/>
</dbReference>
<dbReference type="CDD" id="cd00610">
    <property type="entry name" value="OAT_like"/>
    <property type="match status" value="1"/>
</dbReference>
<evidence type="ECO:0000313" key="3">
    <source>
        <dbReference type="EMBL" id="SVA10690.1"/>
    </source>
</evidence>